<dbReference type="GO" id="GO:0016192">
    <property type="term" value="P:vesicle-mediated transport"/>
    <property type="evidence" value="ECO:0007669"/>
    <property type="project" value="InterPro"/>
</dbReference>
<dbReference type="InterPro" id="IPR004353">
    <property type="entry name" value="Mon1"/>
</dbReference>
<dbReference type="Proteomes" id="UP000078561">
    <property type="component" value="Unassembled WGS sequence"/>
</dbReference>
<keyword evidence="3" id="KW-0072">Autophagy</keyword>
<evidence type="ECO:0000259" key="5">
    <source>
        <dbReference type="Pfam" id="PF19037"/>
    </source>
</evidence>
<evidence type="ECO:0000259" key="4">
    <source>
        <dbReference type="Pfam" id="PF19036"/>
    </source>
</evidence>
<organism evidence="7">
    <name type="scientific">Absidia glauca</name>
    <name type="common">Pin mould</name>
    <dbReference type="NCBI Taxonomy" id="4829"/>
    <lineage>
        <taxon>Eukaryota</taxon>
        <taxon>Fungi</taxon>
        <taxon>Fungi incertae sedis</taxon>
        <taxon>Mucoromycota</taxon>
        <taxon>Mucoromycotina</taxon>
        <taxon>Mucoromycetes</taxon>
        <taxon>Mucorales</taxon>
        <taxon>Cunninghamellaceae</taxon>
        <taxon>Absidia</taxon>
    </lineage>
</organism>
<accession>A0A168T249</accession>
<dbReference type="InterPro" id="IPR043970">
    <property type="entry name" value="FUZ/MON1/HPS1_longin_3"/>
</dbReference>
<dbReference type="Pfam" id="PF19038">
    <property type="entry name" value="Fuz_longin_3"/>
    <property type="match status" value="1"/>
</dbReference>
<dbReference type="Pfam" id="PF19036">
    <property type="entry name" value="Fuz_longin_1"/>
    <property type="match status" value="1"/>
</dbReference>
<dbReference type="GO" id="GO:0035658">
    <property type="term" value="C:Mon1-Ccz1 complex"/>
    <property type="evidence" value="ECO:0007669"/>
    <property type="project" value="TreeGrafter"/>
</dbReference>
<evidence type="ECO:0000256" key="1">
    <source>
        <dbReference type="ARBA" id="ARBA00004380"/>
    </source>
</evidence>
<name>A0A168T249_ABSGL</name>
<comment type="function">
    <text evidence="3">Required for multiple vacuole delivery pathways including the cytoplasm to vacuole transport (Cvt), autophagy, pexophagy and endocytosis.</text>
</comment>
<dbReference type="Pfam" id="PF19037">
    <property type="entry name" value="Fuz_longin_2"/>
    <property type="match status" value="1"/>
</dbReference>
<dbReference type="PANTHER" id="PTHR13027">
    <property type="entry name" value="SAND PROTEIN-RELATED"/>
    <property type="match status" value="1"/>
</dbReference>
<dbReference type="InterPro" id="IPR043971">
    <property type="entry name" value="FUZ/MON1/HPS1_longin_2"/>
</dbReference>
<keyword evidence="3" id="KW-0926">Vacuole</keyword>
<keyword evidence="3" id="KW-0472">Membrane</keyword>
<dbReference type="InterPro" id="IPR043972">
    <property type="entry name" value="FUZ/MON1/HPS1_longin_1"/>
</dbReference>
<keyword evidence="3" id="KW-0653">Protein transport</keyword>
<gene>
    <name evidence="7" type="primary">ABSGL_15021.1 scaffold 15162</name>
</gene>
<proteinExistence type="inferred from homology"/>
<evidence type="ECO:0000313" key="7">
    <source>
        <dbReference type="EMBL" id="SAM09345.1"/>
    </source>
</evidence>
<feature type="domain" description="FUZ/MON1/HPS1 first Longin" evidence="4">
    <location>
        <begin position="22"/>
        <end position="144"/>
    </location>
</feature>
<dbReference type="AlphaFoldDB" id="A0A168T249"/>
<dbReference type="PRINTS" id="PR01546">
    <property type="entry name" value="YEAST73DUF"/>
</dbReference>
<dbReference type="GO" id="GO:0006623">
    <property type="term" value="P:protein targeting to vacuole"/>
    <property type="evidence" value="ECO:0007669"/>
    <property type="project" value="UniProtKB-UniRule"/>
</dbReference>
<keyword evidence="8" id="KW-1185">Reference proteome</keyword>
<feature type="domain" description="FUZ/MON1/HPS1 third Longin" evidence="6">
    <location>
        <begin position="309"/>
        <end position="407"/>
    </location>
</feature>
<protein>
    <recommendedName>
        <fullName evidence="2 3">Vacuolar fusion protein MON1</fullName>
    </recommendedName>
</protein>
<dbReference type="FunCoup" id="A0A168T249">
    <property type="interactions" value="312"/>
</dbReference>
<reference evidence="7" key="1">
    <citation type="submission" date="2016-04" db="EMBL/GenBank/DDBJ databases">
        <authorList>
            <person name="Evans L.H."/>
            <person name="Alamgir A."/>
            <person name="Owens N."/>
            <person name="Weber N.D."/>
            <person name="Virtaneva K."/>
            <person name="Barbian K."/>
            <person name="Babar A."/>
            <person name="Rosenke K."/>
        </authorList>
    </citation>
    <scope>NUCLEOTIDE SEQUENCE [LARGE SCALE GENOMIC DNA]</scope>
    <source>
        <strain evidence="7">CBS 101.48</strain>
    </source>
</reference>
<dbReference type="GO" id="GO:0006914">
    <property type="term" value="P:autophagy"/>
    <property type="evidence" value="ECO:0007669"/>
    <property type="project" value="UniProtKB-UniRule"/>
</dbReference>
<dbReference type="OrthoDB" id="272411at2759"/>
<dbReference type="GO" id="GO:0000329">
    <property type="term" value="C:fungal-type vacuole membrane"/>
    <property type="evidence" value="ECO:0007669"/>
    <property type="project" value="TreeGrafter"/>
</dbReference>
<keyword evidence="3" id="KW-0967">Endosome</keyword>
<dbReference type="PANTHER" id="PTHR13027:SF7">
    <property type="entry name" value="VACUOLAR FUSION PROTEIN MON1 HOMOLOG"/>
    <property type="match status" value="1"/>
</dbReference>
<dbReference type="EMBL" id="LT555008">
    <property type="protein sequence ID" value="SAM09345.1"/>
    <property type="molecule type" value="Genomic_DNA"/>
</dbReference>
<sequence>MMGICTPDSGDEHSSTWLRHKKHFIILSSAGKPIWSRHGDESRISSFTGVIQAIISFFQDSDDTIRSIHAGDCKFVFLLKGPLYFVAISKTGESDALLKGQLVYLHNQIISVLTSTQLTRIFEQRVNYDLRRLLGGTEVFLDSLSTSFDGDHSSMLGSLQVLRLPRSTRDAAGRLLSKAKDIKDLLYTMIVAKDKLVTLLRPRKHSLHPSDLHLLFNMLTGSTTFHTAESWTPLCLPKFNSTGFLHAYICYIDQDISVVMISTSKDNFFELSNWKEKLVKDLNSEEVLQSIQNASNRLYTVDDIGIPKLLHFMYKSKTQIQFTSPDHTGMYVDDTNRRRLYRLYQHVFDRMHSRTRALKLYYHRNDKEAILGWITSTFELYVVYAPDTPKSVIISHSNQLLRWIKKNDDNLFILHSPVF</sequence>
<evidence type="ECO:0000259" key="6">
    <source>
        <dbReference type="Pfam" id="PF19038"/>
    </source>
</evidence>
<feature type="domain" description="FUZ/MON1/HPS1 second Longin" evidence="5">
    <location>
        <begin position="183"/>
        <end position="279"/>
    </location>
</feature>
<evidence type="ECO:0000256" key="2">
    <source>
        <dbReference type="ARBA" id="ARBA00018132"/>
    </source>
</evidence>
<dbReference type="STRING" id="4829.A0A168T249"/>
<evidence type="ECO:0000313" key="8">
    <source>
        <dbReference type="Proteomes" id="UP000078561"/>
    </source>
</evidence>
<dbReference type="OMA" id="QQPFNAK"/>
<comment type="subcellular location">
    <subcellularLocation>
        <location evidence="3">Endosome</location>
        <location evidence="3">Multivesicular body membrane</location>
        <topology evidence="3">Peripheral membrane protein</topology>
    </subcellularLocation>
    <subcellularLocation>
        <location evidence="1 3">Prevacuolar compartment membrane</location>
        <topology evidence="1 3">Peripheral membrane protein</topology>
    </subcellularLocation>
    <subcellularLocation>
        <location evidence="3">Vacuole membrane</location>
        <topology evidence="3">Peripheral membrane protein</topology>
    </subcellularLocation>
</comment>
<evidence type="ECO:0000256" key="3">
    <source>
        <dbReference type="RuleBase" id="RU367048"/>
    </source>
</evidence>
<dbReference type="GO" id="GO:0032585">
    <property type="term" value="C:multivesicular body membrane"/>
    <property type="evidence" value="ECO:0007669"/>
    <property type="project" value="UniProtKB-SubCell"/>
</dbReference>
<comment type="similarity">
    <text evidence="3">Belongs to the MON1/SAND family.</text>
</comment>
<dbReference type="InParanoid" id="A0A168T249"/>
<keyword evidence="3" id="KW-0813">Transport</keyword>